<feature type="signal peptide" evidence="3">
    <location>
        <begin position="1"/>
        <end position="22"/>
    </location>
</feature>
<dbReference type="RefSeq" id="WP_258332069.1">
    <property type="nucleotide sequence ID" value="NZ_JAPTGG010000009.1"/>
</dbReference>
<name>A0A9J6RP67_9GAMM</name>
<dbReference type="PANTHER" id="PTHR35841:SF1">
    <property type="entry name" value="PHOSPHONATES-BINDING PERIPLASMIC PROTEIN"/>
    <property type="match status" value="1"/>
</dbReference>
<dbReference type="AlphaFoldDB" id="A0A9J6RP67"/>
<proteinExistence type="inferred from homology"/>
<comment type="similarity">
    <text evidence="1">Belongs to the phosphate/phosphite/phosphonate binding protein family.</text>
</comment>
<feature type="chain" id="PRO_5039906341" evidence="3">
    <location>
        <begin position="23"/>
        <end position="287"/>
    </location>
</feature>
<keyword evidence="5" id="KW-1185">Reference proteome</keyword>
<sequence>MSYHLIKVVAVLSFVVSTNSYASEAVRIGFVPSRTSNTVSVSTKELVNYLSSKTGYRVTATTLSNYSSLAIAMKTERVDLAFVGPINYLLIMNITDVDILSASVRYGKKGYRGLLIVKSDSDIHKISDLKGKSIALGDRLSASGSLYPKSIFKENNIDLKEDLRAVHISNPTSIVMSVYKGKVDAGAIFQDARLNKDLKYIAPDVMSKTRVIYTTSVIPADLQIIRSNVPDEIKSSLKKALLDASKDPYSSQWLYELYGIESLEPAFPEEYEKLKAVMKHVEPEIFK</sequence>
<evidence type="ECO:0000313" key="5">
    <source>
        <dbReference type="Proteomes" id="UP001069090"/>
    </source>
</evidence>
<dbReference type="GO" id="GO:0043190">
    <property type="term" value="C:ATP-binding cassette (ABC) transporter complex"/>
    <property type="evidence" value="ECO:0007669"/>
    <property type="project" value="InterPro"/>
</dbReference>
<evidence type="ECO:0000256" key="3">
    <source>
        <dbReference type="SAM" id="SignalP"/>
    </source>
</evidence>
<reference evidence="4 5" key="1">
    <citation type="submission" date="2022-12" db="EMBL/GenBank/DDBJ databases">
        <title>Dasania phycosphaerae sp. nov., isolated from particulate material of the south coast of Korea.</title>
        <authorList>
            <person name="Jiang Y."/>
        </authorList>
    </citation>
    <scope>NUCLEOTIDE SEQUENCE [LARGE SCALE GENOMIC DNA]</scope>
    <source>
        <strain evidence="4 5">GY-19</strain>
    </source>
</reference>
<dbReference type="GO" id="GO:0055085">
    <property type="term" value="P:transmembrane transport"/>
    <property type="evidence" value="ECO:0007669"/>
    <property type="project" value="InterPro"/>
</dbReference>
<evidence type="ECO:0000256" key="1">
    <source>
        <dbReference type="ARBA" id="ARBA00007162"/>
    </source>
</evidence>
<dbReference type="InterPro" id="IPR005770">
    <property type="entry name" value="PhnD"/>
</dbReference>
<evidence type="ECO:0000313" key="4">
    <source>
        <dbReference type="EMBL" id="MCZ0865919.1"/>
    </source>
</evidence>
<gene>
    <name evidence="4" type="primary">phnD</name>
    <name evidence="4" type="ORF">O0V09_11950</name>
</gene>
<dbReference type="SUPFAM" id="SSF53850">
    <property type="entry name" value="Periplasmic binding protein-like II"/>
    <property type="match status" value="1"/>
</dbReference>
<dbReference type="Pfam" id="PF12974">
    <property type="entry name" value="Phosphonate-bd"/>
    <property type="match status" value="1"/>
</dbReference>
<dbReference type="Proteomes" id="UP001069090">
    <property type="component" value="Unassembled WGS sequence"/>
</dbReference>
<dbReference type="NCBIfam" id="TIGR01098">
    <property type="entry name" value="3A0109s03R"/>
    <property type="match status" value="1"/>
</dbReference>
<evidence type="ECO:0000256" key="2">
    <source>
        <dbReference type="ARBA" id="ARBA00022729"/>
    </source>
</evidence>
<organism evidence="4 5">
    <name type="scientific">Dasania phycosphaerae</name>
    <dbReference type="NCBI Taxonomy" id="2950436"/>
    <lineage>
        <taxon>Bacteria</taxon>
        <taxon>Pseudomonadati</taxon>
        <taxon>Pseudomonadota</taxon>
        <taxon>Gammaproteobacteria</taxon>
        <taxon>Cellvibrionales</taxon>
        <taxon>Spongiibacteraceae</taxon>
        <taxon>Dasania</taxon>
    </lineage>
</organism>
<dbReference type="Gene3D" id="3.40.190.10">
    <property type="entry name" value="Periplasmic binding protein-like II"/>
    <property type="match status" value="2"/>
</dbReference>
<accession>A0A9J6RP67</accession>
<keyword evidence="2 3" id="KW-0732">Signal</keyword>
<protein>
    <submittedName>
        <fullName evidence="4">Phosphate/phosphite/phosphonate ABC transporter substrate-binding protein</fullName>
    </submittedName>
</protein>
<comment type="caution">
    <text evidence="4">The sequence shown here is derived from an EMBL/GenBank/DDBJ whole genome shotgun (WGS) entry which is preliminary data.</text>
</comment>
<dbReference type="PANTHER" id="PTHR35841">
    <property type="entry name" value="PHOSPHONATES-BINDING PERIPLASMIC PROTEIN"/>
    <property type="match status" value="1"/>
</dbReference>
<dbReference type="EMBL" id="JAPTGG010000009">
    <property type="protein sequence ID" value="MCZ0865919.1"/>
    <property type="molecule type" value="Genomic_DNA"/>
</dbReference>